<reference evidence="7 8" key="1">
    <citation type="journal article" date="2016" name="Genome Biol. Evol.">
        <title>Divergent and convergent evolution of fungal pathogenicity.</title>
        <authorList>
            <person name="Shang Y."/>
            <person name="Xiao G."/>
            <person name="Zheng P."/>
            <person name="Cen K."/>
            <person name="Zhan S."/>
            <person name="Wang C."/>
        </authorList>
    </citation>
    <scope>NUCLEOTIDE SEQUENCE [LARGE SCALE GENOMIC DNA]</scope>
    <source>
        <strain evidence="7 8">RCEF 3172</strain>
    </source>
</reference>
<feature type="domain" description="FAD-binding PCMH-type" evidence="6">
    <location>
        <begin position="1"/>
        <end position="60"/>
    </location>
</feature>
<dbReference type="OrthoDB" id="415825at2759"/>
<dbReference type="EMBL" id="AZHA01000004">
    <property type="protein sequence ID" value="OAA49206.1"/>
    <property type="molecule type" value="Genomic_DNA"/>
</dbReference>
<dbReference type="InterPro" id="IPR036318">
    <property type="entry name" value="FAD-bd_PCMH-like_sf"/>
</dbReference>
<name>A0A167ILS5_9HYPO</name>
<evidence type="ECO:0000313" key="7">
    <source>
        <dbReference type="EMBL" id="OAA49206.1"/>
    </source>
</evidence>
<comment type="similarity">
    <text evidence="2">Belongs to the oxygen-dependent FAD-linked oxidoreductase family.</text>
</comment>
<dbReference type="SUPFAM" id="SSF56176">
    <property type="entry name" value="FAD-binding/transporter-associated domain-like"/>
    <property type="match status" value="1"/>
</dbReference>
<evidence type="ECO:0000313" key="8">
    <source>
        <dbReference type="Proteomes" id="UP000076863"/>
    </source>
</evidence>
<comment type="cofactor">
    <cofactor evidence="1">
        <name>FAD</name>
        <dbReference type="ChEBI" id="CHEBI:57692"/>
    </cofactor>
</comment>
<evidence type="ECO:0000256" key="1">
    <source>
        <dbReference type="ARBA" id="ARBA00001974"/>
    </source>
</evidence>
<dbReference type="GO" id="GO:0071949">
    <property type="term" value="F:FAD binding"/>
    <property type="evidence" value="ECO:0007669"/>
    <property type="project" value="InterPro"/>
</dbReference>
<keyword evidence="3" id="KW-0285">Flavoprotein</keyword>
<dbReference type="Proteomes" id="UP000076863">
    <property type="component" value="Unassembled WGS sequence"/>
</dbReference>
<dbReference type="InterPro" id="IPR016169">
    <property type="entry name" value="FAD-bd_PCMH_sub2"/>
</dbReference>
<accession>A0A167ILS5</accession>
<gene>
    <name evidence="7" type="ORF">BBO_02251</name>
</gene>
<dbReference type="AlphaFoldDB" id="A0A167ILS5"/>
<evidence type="ECO:0000256" key="3">
    <source>
        <dbReference type="ARBA" id="ARBA00022630"/>
    </source>
</evidence>
<keyword evidence="4" id="KW-0274">FAD</keyword>
<organism evidence="7 8">
    <name type="scientific">Beauveria brongniartii RCEF 3172</name>
    <dbReference type="NCBI Taxonomy" id="1081107"/>
    <lineage>
        <taxon>Eukaryota</taxon>
        <taxon>Fungi</taxon>
        <taxon>Dikarya</taxon>
        <taxon>Ascomycota</taxon>
        <taxon>Pezizomycotina</taxon>
        <taxon>Sordariomycetes</taxon>
        <taxon>Hypocreomycetidae</taxon>
        <taxon>Hypocreales</taxon>
        <taxon>Cordycipitaceae</taxon>
        <taxon>Beauveria</taxon>
        <taxon>Beauveria brongniartii</taxon>
    </lineage>
</organism>
<sequence length="306" mass="32773">MTGKFGQGADNILEAEIVTPGGDLITANVYQNKDIFWAIRGGGGGTFGVIVSLTIKAYPMPTMELWSIDVAAKHHTDSKSFWSLIVRLHSLIPELQDQGIHGYYTLTGPPASNMLSLGGALLLWGGANGTFENAVRPLRKLLTEANDTSTYTLAPTAITSFDELLAMYPAGKSGVTTDITASRLLSRQTMKEKELLLAQTLEQVGPRAVAPSDGSPNFSVSGTMTISKTAVDNALNPAWRDTAVHLVVSRSWGQSLSQRQALQIVNDMTYGKLNALKELDPGSGAYLNEVRGSLRSSLAATCKIQC</sequence>
<evidence type="ECO:0000256" key="4">
    <source>
        <dbReference type="ARBA" id="ARBA00022827"/>
    </source>
</evidence>
<dbReference type="PANTHER" id="PTHR42973">
    <property type="entry name" value="BINDING OXIDOREDUCTASE, PUTATIVE (AFU_ORTHOLOGUE AFUA_1G17690)-RELATED"/>
    <property type="match status" value="1"/>
</dbReference>
<keyword evidence="8" id="KW-1185">Reference proteome</keyword>
<dbReference type="PROSITE" id="PS51387">
    <property type="entry name" value="FAD_PCMH"/>
    <property type="match status" value="1"/>
</dbReference>
<evidence type="ECO:0000256" key="5">
    <source>
        <dbReference type="ARBA" id="ARBA00023002"/>
    </source>
</evidence>
<proteinExistence type="inferred from homology"/>
<dbReference type="InterPro" id="IPR050416">
    <property type="entry name" value="FAD-linked_Oxidoreductase"/>
</dbReference>
<dbReference type="Gene3D" id="3.30.465.10">
    <property type="match status" value="1"/>
</dbReference>
<keyword evidence="5" id="KW-0560">Oxidoreductase</keyword>
<dbReference type="GO" id="GO:0016491">
    <property type="term" value="F:oxidoreductase activity"/>
    <property type="evidence" value="ECO:0007669"/>
    <property type="project" value="UniProtKB-KW"/>
</dbReference>
<evidence type="ECO:0000256" key="2">
    <source>
        <dbReference type="ARBA" id="ARBA00005466"/>
    </source>
</evidence>
<protein>
    <submittedName>
        <fullName evidence="7">FAD binding domain protein</fullName>
    </submittedName>
</protein>
<dbReference type="Gene3D" id="3.40.462.20">
    <property type="match status" value="1"/>
</dbReference>
<comment type="caution">
    <text evidence="7">The sequence shown here is derived from an EMBL/GenBank/DDBJ whole genome shotgun (WGS) entry which is preliminary data.</text>
</comment>
<evidence type="ECO:0000259" key="6">
    <source>
        <dbReference type="PROSITE" id="PS51387"/>
    </source>
</evidence>
<dbReference type="PANTHER" id="PTHR42973:SF39">
    <property type="entry name" value="FAD-BINDING PCMH-TYPE DOMAIN-CONTAINING PROTEIN"/>
    <property type="match status" value="1"/>
</dbReference>
<dbReference type="InterPro" id="IPR016166">
    <property type="entry name" value="FAD-bd_PCMH"/>
</dbReference>